<evidence type="ECO:0000313" key="10">
    <source>
        <dbReference type="RefSeq" id="XP_013419128.1"/>
    </source>
</evidence>
<dbReference type="GeneID" id="106179881"/>
<dbReference type="Gene3D" id="1.10.10.10">
    <property type="entry name" value="Winged helix-like DNA-binding domain superfamily/Winged helix DNA-binding domain"/>
    <property type="match status" value="1"/>
</dbReference>
<feature type="domain" description="RRM" evidence="6">
    <location>
        <begin position="169"/>
        <end position="261"/>
    </location>
</feature>
<evidence type="ECO:0000259" key="6">
    <source>
        <dbReference type="PROSITE" id="PS50102"/>
    </source>
</evidence>
<dbReference type="GO" id="GO:0005634">
    <property type="term" value="C:nucleus"/>
    <property type="evidence" value="ECO:0007669"/>
    <property type="project" value="UniProtKB-SubCell"/>
</dbReference>
<comment type="subcellular location">
    <subcellularLocation>
        <location evidence="1">Nucleus</location>
    </subcellularLocation>
</comment>
<dbReference type="SUPFAM" id="SSF46785">
    <property type="entry name" value="Winged helix' DNA-binding domain"/>
    <property type="match status" value="1"/>
</dbReference>
<feature type="domain" description="HTH La-type RNA-binding" evidence="7">
    <location>
        <begin position="72"/>
        <end position="163"/>
    </location>
</feature>
<dbReference type="PANTHER" id="PTHR22792">
    <property type="entry name" value="LUPUS LA PROTEIN-RELATED"/>
    <property type="match status" value="1"/>
</dbReference>
<protein>
    <submittedName>
        <fullName evidence="10">La-related protein 6</fullName>
    </submittedName>
</protein>
<dbReference type="Pfam" id="PF12901">
    <property type="entry name" value="SUZ-C"/>
    <property type="match status" value="1"/>
</dbReference>
<accession>A0A1S3K930</accession>
<keyword evidence="2 4" id="KW-0694">RNA-binding</keyword>
<feature type="region of interest" description="Disordered" evidence="5">
    <location>
        <begin position="257"/>
        <end position="468"/>
    </location>
</feature>
<dbReference type="SMART" id="SM00715">
    <property type="entry name" value="LA"/>
    <property type="match status" value="1"/>
</dbReference>
<dbReference type="InterPro" id="IPR036388">
    <property type="entry name" value="WH-like_DNA-bd_sf"/>
</dbReference>
<dbReference type="STRING" id="7574.A0A1S3K930"/>
<dbReference type="InterPro" id="IPR045180">
    <property type="entry name" value="La_dom_prot"/>
</dbReference>
<gene>
    <name evidence="10" type="primary">LOC106179881</name>
</gene>
<dbReference type="Gene3D" id="3.30.70.330">
    <property type="match status" value="1"/>
</dbReference>
<dbReference type="InterPro" id="IPR002344">
    <property type="entry name" value="Lupus_La"/>
</dbReference>
<organism evidence="9 10">
    <name type="scientific">Lingula anatina</name>
    <name type="common">Brachiopod</name>
    <name type="synonym">Lingula unguis</name>
    <dbReference type="NCBI Taxonomy" id="7574"/>
    <lineage>
        <taxon>Eukaryota</taxon>
        <taxon>Metazoa</taxon>
        <taxon>Spiralia</taxon>
        <taxon>Lophotrochozoa</taxon>
        <taxon>Brachiopoda</taxon>
        <taxon>Linguliformea</taxon>
        <taxon>Lingulata</taxon>
        <taxon>Lingulida</taxon>
        <taxon>Linguloidea</taxon>
        <taxon>Lingulidae</taxon>
        <taxon>Lingula</taxon>
    </lineage>
</organism>
<reference evidence="10" key="1">
    <citation type="submission" date="2025-08" db="UniProtKB">
        <authorList>
            <consortium name="RefSeq"/>
        </authorList>
    </citation>
    <scope>IDENTIFICATION</scope>
    <source>
        <tissue evidence="10">Gonads</tissue>
    </source>
</reference>
<dbReference type="PROSITE" id="PS50961">
    <property type="entry name" value="HTH_LA"/>
    <property type="match status" value="1"/>
</dbReference>
<evidence type="ECO:0000256" key="2">
    <source>
        <dbReference type="ARBA" id="ARBA00022884"/>
    </source>
</evidence>
<dbReference type="PROSITE" id="PS50102">
    <property type="entry name" value="RRM"/>
    <property type="match status" value="1"/>
</dbReference>
<dbReference type="OrthoDB" id="435402at2759"/>
<dbReference type="InParanoid" id="A0A1S3K930"/>
<feature type="domain" description="SUZ-C" evidence="8">
    <location>
        <begin position="404"/>
        <end position="461"/>
    </location>
</feature>
<dbReference type="InterPro" id="IPR036390">
    <property type="entry name" value="WH_DNA-bd_sf"/>
</dbReference>
<evidence type="ECO:0000259" key="7">
    <source>
        <dbReference type="PROSITE" id="PS50961"/>
    </source>
</evidence>
<dbReference type="KEGG" id="lak:106179881"/>
<evidence type="ECO:0000256" key="4">
    <source>
        <dbReference type="PROSITE-ProRule" id="PRU00332"/>
    </source>
</evidence>
<feature type="compositionally biased region" description="Basic and acidic residues" evidence="5">
    <location>
        <begin position="290"/>
        <end position="300"/>
    </location>
</feature>
<dbReference type="GO" id="GO:0003729">
    <property type="term" value="F:mRNA binding"/>
    <property type="evidence" value="ECO:0007669"/>
    <property type="project" value="TreeGrafter"/>
</dbReference>
<evidence type="ECO:0000313" key="9">
    <source>
        <dbReference type="Proteomes" id="UP000085678"/>
    </source>
</evidence>
<dbReference type="PRINTS" id="PR00302">
    <property type="entry name" value="LUPUSLA"/>
</dbReference>
<dbReference type="CDD" id="cd08033">
    <property type="entry name" value="LARP_6"/>
    <property type="match status" value="1"/>
</dbReference>
<dbReference type="GO" id="GO:0006396">
    <property type="term" value="P:RNA processing"/>
    <property type="evidence" value="ECO:0007669"/>
    <property type="project" value="InterPro"/>
</dbReference>
<evidence type="ECO:0000259" key="8">
    <source>
        <dbReference type="PROSITE" id="PS51938"/>
    </source>
</evidence>
<dbReference type="Proteomes" id="UP000085678">
    <property type="component" value="Unplaced"/>
</dbReference>
<dbReference type="Pfam" id="PF05383">
    <property type="entry name" value="La"/>
    <property type="match status" value="1"/>
</dbReference>
<feature type="compositionally biased region" description="Basic and acidic residues" evidence="5">
    <location>
        <begin position="1"/>
        <end position="10"/>
    </location>
</feature>
<evidence type="ECO:0000256" key="5">
    <source>
        <dbReference type="SAM" id="MobiDB-lite"/>
    </source>
</evidence>
<evidence type="ECO:0000256" key="3">
    <source>
        <dbReference type="ARBA" id="ARBA00023242"/>
    </source>
</evidence>
<dbReference type="InterPro" id="IPR024642">
    <property type="entry name" value="SUZ-C"/>
</dbReference>
<dbReference type="RefSeq" id="XP_013419128.1">
    <property type="nucleotide sequence ID" value="XM_013563674.1"/>
</dbReference>
<feature type="compositionally biased region" description="Basic and acidic residues" evidence="5">
    <location>
        <begin position="436"/>
        <end position="445"/>
    </location>
</feature>
<sequence>MSGEDIKIIEPTDSPANGGGDTGLPMSVPVLRVEKLKEEECSNYNSDSECASVGYPSDVDADIVNESVGEFTPPTDELRDKIITQVEFYFSDANILKDAFLLKHVRRNKMGYVSIKLITSFKKVKSLTKDFRVVAYSLKQSEKLEVNSEETKVRRMEPLPEWDETTPSRTVVAFNLPMTDPSIESVAELFSKHGEIALIRIIRPGKAIPSDVKKHLSKHPQLETSVCAVIEFENHESAKNAVESVDKDNWRSAIHVALLAEPKKKEKGEKKTENKKEGKNDKKKNKKKGTRIDELARDDSSCYSSGSDAEYSPLPTRKNQQRNSLSPNQDMNRLSPHSSPKSSPHTSPKSSPRPQRKNKGKSPLIDSGHSRSPKASPLTSPELGRRRCYSAGARPAGDGSDISPSSSPWVQRRLKAAQDISPLAKMQGNGGPLVNKRTEEKERILRQPRGPDGTRGFGKGRGQIINSS</sequence>
<dbReference type="GO" id="GO:1990904">
    <property type="term" value="C:ribonucleoprotein complex"/>
    <property type="evidence" value="ECO:0007669"/>
    <property type="project" value="InterPro"/>
</dbReference>
<feature type="compositionally biased region" description="Polar residues" evidence="5">
    <location>
        <begin position="317"/>
        <end position="332"/>
    </location>
</feature>
<dbReference type="InterPro" id="IPR034880">
    <property type="entry name" value="LARP6_RRM"/>
</dbReference>
<feature type="compositionally biased region" description="Low complexity" evidence="5">
    <location>
        <begin position="397"/>
        <end position="408"/>
    </location>
</feature>
<keyword evidence="9" id="KW-1185">Reference proteome</keyword>
<dbReference type="SUPFAM" id="SSF54928">
    <property type="entry name" value="RNA-binding domain, RBD"/>
    <property type="match status" value="1"/>
</dbReference>
<dbReference type="PROSITE" id="PS51938">
    <property type="entry name" value="SUZ_C"/>
    <property type="match status" value="1"/>
</dbReference>
<dbReference type="InterPro" id="IPR006630">
    <property type="entry name" value="La_HTH"/>
</dbReference>
<feature type="compositionally biased region" description="Low complexity" evidence="5">
    <location>
        <begin position="335"/>
        <end position="352"/>
    </location>
</feature>
<dbReference type="AlphaFoldDB" id="A0A1S3K930"/>
<dbReference type="InterPro" id="IPR000504">
    <property type="entry name" value="RRM_dom"/>
</dbReference>
<proteinExistence type="predicted"/>
<name>A0A1S3K930_LINAN</name>
<dbReference type="CDD" id="cd12289">
    <property type="entry name" value="RRM_LARP6"/>
    <property type="match status" value="1"/>
</dbReference>
<evidence type="ECO:0000256" key="1">
    <source>
        <dbReference type="ARBA" id="ARBA00004123"/>
    </source>
</evidence>
<dbReference type="InterPro" id="IPR035979">
    <property type="entry name" value="RBD_domain_sf"/>
</dbReference>
<dbReference type="InterPro" id="IPR012677">
    <property type="entry name" value="Nucleotide-bd_a/b_plait_sf"/>
</dbReference>
<feature type="compositionally biased region" description="Basic and acidic residues" evidence="5">
    <location>
        <begin position="261"/>
        <end position="280"/>
    </location>
</feature>
<keyword evidence="3" id="KW-0539">Nucleus</keyword>
<dbReference type="PANTHER" id="PTHR22792:SF140">
    <property type="entry name" value="ACHILLES, ISOFORM A"/>
    <property type="match status" value="1"/>
</dbReference>
<dbReference type="FunFam" id="1.10.10.10:FF:000158">
    <property type="entry name" value="La ribonucleoprotein domain family member 7"/>
    <property type="match status" value="1"/>
</dbReference>
<feature type="region of interest" description="Disordered" evidence="5">
    <location>
        <begin position="1"/>
        <end position="24"/>
    </location>
</feature>